<organism evidence="2 3">
    <name type="scientific">Pseudomonas putida</name>
    <name type="common">Arthrobacter siderocapsulatus</name>
    <dbReference type="NCBI Taxonomy" id="303"/>
    <lineage>
        <taxon>Bacteria</taxon>
        <taxon>Pseudomonadati</taxon>
        <taxon>Pseudomonadota</taxon>
        <taxon>Gammaproteobacteria</taxon>
        <taxon>Pseudomonadales</taxon>
        <taxon>Pseudomonadaceae</taxon>
        <taxon>Pseudomonas</taxon>
    </lineage>
</organism>
<dbReference type="AlphaFoldDB" id="A0AAW4C116"/>
<gene>
    <name evidence="2" type="ORF">IR015_15825</name>
</gene>
<evidence type="ECO:0000313" key="2">
    <source>
        <dbReference type="EMBL" id="MBF8736869.1"/>
    </source>
</evidence>
<name>A0AAW4C116_PSEPU</name>
<feature type="region of interest" description="Disordered" evidence="1">
    <location>
        <begin position="36"/>
        <end position="79"/>
    </location>
</feature>
<accession>A0AAW4C116</accession>
<sequence>MRVSIGPSIGSVRGIGNFPSSLFEALLLLYRVAQVSQHKRCNTKNEGSSETEDKKSRSSGDYDSRNDPQHPGSYQDNDY</sequence>
<evidence type="ECO:0000313" key="3">
    <source>
        <dbReference type="Proteomes" id="UP000639504"/>
    </source>
</evidence>
<dbReference type="EMBL" id="JADLKB010000016">
    <property type="protein sequence ID" value="MBF8736869.1"/>
    <property type="molecule type" value="Genomic_DNA"/>
</dbReference>
<protein>
    <submittedName>
        <fullName evidence="2">Uncharacterized protein</fullName>
    </submittedName>
</protein>
<dbReference type="Proteomes" id="UP000639504">
    <property type="component" value="Unassembled WGS sequence"/>
</dbReference>
<proteinExistence type="predicted"/>
<feature type="compositionally biased region" description="Basic and acidic residues" evidence="1">
    <location>
        <begin position="51"/>
        <end position="68"/>
    </location>
</feature>
<comment type="caution">
    <text evidence="2">The sequence shown here is derived from an EMBL/GenBank/DDBJ whole genome shotgun (WGS) entry which is preliminary data.</text>
</comment>
<reference evidence="2" key="1">
    <citation type="submission" date="2020-10" db="EMBL/GenBank/DDBJ databases">
        <title>Genome sequences of Pseudomonas isolates.</title>
        <authorList>
            <person name="Wessels L."/>
            <person name="Reich F."/>
            <person name="Hammerl J."/>
        </authorList>
    </citation>
    <scope>NUCLEOTIDE SEQUENCE</scope>
    <source>
        <strain evidence="2">20-MO00640-0</strain>
    </source>
</reference>
<dbReference type="RefSeq" id="WP_196183068.1">
    <property type="nucleotide sequence ID" value="NZ_JADLJW010000025.1"/>
</dbReference>
<evidence type="ECO:0000256" key="1">
    <source>
        <dbReference type="SAM" id="MobiDB-lite"/>
    </source>
</evidence>